<keyword evidence="4 9" id="KW-1133">Transmembrane helix</keyword>
<keyword evidence="12" id="KW-1185">Reference proteome</keyword>
<dbReference type="GO" id="GO:0005886">
    <property type="term" value="C:plasma membrane"/>
    <property type="evidence" value="ECO:0007669"/>
    <property type="project" value="UniProtKB-SubCell"/>
</dbReference>
<keyword evidence="5" id="KW-0297">G-protein coupled receptor</keyword>
<accession>A0A3B1KHU8</accession>
<reference evidence="11" key="3">
    <citation type="submission" date="2025-08" db="UniProtKB">
        <authorList>
            <consortium name="Ensembl"/>
        </authorList>
    </citation>
    <scope>IDENTIFICATION</scope>
</reference>
<evidence type="ECO:0000256" key="4">
    <source>
        <dbReference type="ARBA" id="ARBA00022989"/>
    </source>
</evidence>
<feature type="transmembrane region" description="Helical" evidence="9">
    <location>
        <begin position="259"/>
        <end position="278"/>
    </location>
</feature>
<feature type="domain" description="G-protein coupled receptors family 1 profile" evidence="10">
    <location>
        <begin position="48"/>
        <end position="315"/>
    </location>
</feature>
<reference evidence="12" key="1">
    <citation type="submission" date="2013-03" db="EMBL/GenBank/DDBJ databases">
        <authorList>
            <person name="Jeffery W."/>
            <person name="Warren W."/>
            <person name="Wilson R.K."/>
        </authorList>
    </citation>
    <scope>NUCLEOTIDE SEQUENCE</scope>
    <source>
        <strain evidence="12">female</strain>
    </source>
</reference>
<feature type="transmembrane region" description="Helical" evidence="9">
    <location>
        <begin position="298"/>
        <end position="317"/>
    </location>
</feature>
<comment type="subcellular location">
    <subcellularLocation>
        <location evidence="1">Cell membrane</location>
        <topology evidence="1">Multi-pass membrane protein</topology>
    </subcellularLocation>
</comment>
<feature type="transmembrane region" description="Helical" evidence="9">
    <location>
        <begin position="76"/>
        <end position="96"/>
    </location>
</feature>
<evidence type="ECO:0000256" key="2">
    <source>
        <dbReference type="ARBA" id="ARBA00022475"/>
    </source>
</evidence>
<dbReference type="AlphaFoldDB" id="A0A3B1KHU8"/>
<evidence type="ECO:0000313" key="11">
    <source>
        <dbReference type="Ensembl" id="ENSAMXP00000054138.1"/>
    </source>
</evidence>
<dbReference type="PANTHER" id="PTHR24230:SF31">
    <property type="entry name" value="GALANIN RECEPTOR TYPE 1"/>
    <property type="match status" value="1"/>
</dbReference>
<dbReference type="Proteomes" id="UP000018467">
    <property type="component" value="Unassembled WGS sequence"/>
</dbReference>
<keyword evidence="8" id="KW-0807">Transducer</keyword>
<proteinExistence type="predicted"/>
<keyword evidence="3 9" id="KW-0812">Transmembrane</keyword>
<evidence type="ECO:0000256" key="9">
    <source>
        <dbReference type="SAM" id="Phobius"/>
    </source>
</evidence>
<dbReference type="PANTHER" id="PTHR24230">
    <property type="entry name" value="G-PROTEIN COUPLED RECEPTOR"/>
    <property type="match status" value="1"/>
</dbReference>
<keyword evidence="6 9" id="KW-0472">Membrane</keyword>
<dbReference type="Bgee" id="ENSAMXG00000025045">
    <property type="expression patterns" value="Expressed in intestine and 3 other cell types or tissues"/>
</dbReference>
<sequence>MNGQTTLHHCCGLTTRFTFFLQTNVSGPGDVSNISGPTDVERVLVPILDTFILVTGVTSGAAPGGVQQTNANGTDILLLSLSVADLLLLSCVPYHTVAIATRHWPFGDFMCKAVSFLGAMCTSASAFTLAALAFSRYVIVVHPTKAYRWRRDGRMKVATGLLWAPAVVLAIPQFAWRTLVPGNVVRTTRQDLICFNFLSDSGQLAYGVCHFLFAFALPLGVIVIAYWKIYHFLRKARQGRTGQTDRLEQYQNQVTHTSVLLVLAFALCWLPSYGLMLAQLSDQSLAMGPSPRYGPFATFARVMATSSTVMNPILYVFMSQKFRKELKTLFRTSGFKTHILHSTHVWHVIHSFKKDFRNYSKYKYLSLETEFKLLKCT</sequence>
<evidence type="ECO:0000256" key="1">
    <source>
        <dbReference type="ARBA" id="ARBA00004651"/>
    </source>
</evidence>
<dbReference type="PRINTS" id="PR00237">
    <property type="entry name" value="GPCRRHODOPSN"/>
</dbReference>
<dbReference type="Pfam" id="PF00001">
    <property type="entry name" value="7tm_1"/>
    <property type="match status" value="1"/>
</dbReference>
<evidence type="ECO:0000259" key="10">
    <source>
        <dbReference type="PROSITE" id="PS50262"/>
    </source>
</evidence>
<dbReference type="GO" id="GO:0008528">
    <property type="term" value="F:G protein-coupled peptide receptor activity"/>
    <property type="evidence" value="ECO:0007669"/>
    <property type="project" value="TreeGrafter"/>
</dbReference>
<feature type="transmembrane region" description="Helical" evidence="9">
    <location>
        <begin position="116"/>
        <end position="139"/>
    </location>
</feature>
<evidence type="ECO:0000256" key="3">
    <source>
        <dbReference type="ARBA" id="ARBA00022692"/>
    </source>
</evidence>
<feature type="transmembrane region" description="Helical" evidence="9">
    <location>
        <begin position="204"/>
        <end position="227"/>
    </location>
</feature>
<dbReference type="PROSITE" id="PS50262">
    <property type="entry name" value="G_PROTEIN_RECEP_F1_2"/>
    <property type="match status" value="1"/>
</dbReference>
<evidence type="ECO:0000313" key="12">
    <source>
        <dbReference type="Proteomes" id="UP000018467"/>
    </source>
</evidence>
<name>A0A3B1KHU8_ASTMX</name>
<dbReference type="Gene3D" id="1.20.1070.10">
    <property type="entry name" value="Rhodopsin 7-helix transmembrane proteins"/>
    <property type="match status" value="1"/>
</dbReference>
<keyword evidence="7" id="KW-0675">Receptor</keyword>
<dbReference type="Ensembl" id="ENSAMXT00000036201.1">
    <property type="protein sequence ID" value="ENSAMXP00000054138.1"/>
    <property type="gene ID" value="ENSAMXG00000025045.2"/>
</dbReference>
<evidence type="ECO:0000256" key="6">
    <source>
        <dbReference type="ARBA" id="ARBA00023136"/>
    </source>
</evidence>
<feature type="transmembrane region" description="Helical" evidence="9">
    <location>
        <begin position="160"/>
        <end position="176"/>
    </location>
</feature>
<keyword evidence="2" id="KW-1003">Cell membrane</keyword>
<dbReference type="InterPro" id="IPR000276">
    <property type="entry name" value="GPCR_Rhodpsn"/>
</dbReference>
<evidence type="ECO:0000256" key="8">
    <source>
        <dbReference type="ARBA" id="ARBA00023224"/>
    </source>
</evidence>
<evidence type="ECO:0000256" key="7">
    <source>
        <dbReference type="ARBA" id="ARBA00023170"/>
    </source>
</evidence>
<evidence type="ECO:0000256" key="5">
    <source>
        <dbReference type="ARBA" id="ARBA00023040"/>
    </source>
</evidence>
<protein>
    <recommendedName>
        <fullName evidence="10">G-protein coupled receptors family 1 profile domain-containing protein</fullName>
    </recommendedName>
</protein>
<dbReference type="InParanoid" id="A0A3B1KHU8"/>
<reference evidence="12" key="2">
    <citation type="journal article" date="2014" name="Nat. Commun.">
        <title>The cavefish genome reveals candidate genes for eye loss.</title>
        <authorList>
            <person name="McGaugh S.E."/>
            <person name="Gross J.B."/>
            <person name="Aken B."/>
            <person name="Blin M."/>
            <person name="Borowsky R."/>
            <person name="Chalopin D."/>
            <person name="Hinaux H."/>
            <person name="Jeffery W.R."/>
            <person name="Keene A."/>
            <person name="Ma L."/>
            <person name="Minx P."/>
            <person name="Murphy D."/>
            <person name="O'Quin K.E."/>
            <person name="Retaux S."/>
            <person name="Rohner N."/>
            <person name="Searle S.M."/>
            <person name="Stahl B.A."/>
            <person name="Tabin C."/>
            <person name="Volff J.N."/>
            <person name="Yoshizawa M."/>
            <person name="Warren W.C."/>
        </authorList>
    </citation>
    <scope>NUCLEOTIDE SEQUENCE [LARGE SCALE GENOMIC DNA]</scope>
    <source>
        <strain evidence="12">female</strain>
    </source>
</reference>
<dbReference type="InterPro" id="IPR017452">
    <property type="entry name" value="GPCR_Rhodpsn_7TM"/>
</dbReference>
<dbReference type="SUPFAM" id="SSF81321">
    <property type="entry name" value="Family A G protein-coupled receptor-like"/>
    <property type="match status" value="1"/>
</dbReference>
<dbReference type="GeneTree" id="ENSGT01150000286969"/>
<dbReference type="GO" id="GO:0007218">
    <property type="term" value="P:neuropeptide signaling pathway"/>
    <property type="evidence" value="ECO:0007669"/>
    <property type="project" value="TreeGrafter"/>
</dbReference>
<reference evidence="11" key="4">
    <citation type="submission" date="2025-09" db="UniProtKB">
        <authorList>
            <consortium name="Ensembl"/>
        </authorList>
    </citation>
    <scope>IDENTIFICATION</scope>
</reference>
<organism evidence="11 12">
    <name type="scientific">Astyanax mexicanus</name>
    <name type="common">Blind cave fish</name>
    <name type="synonym">Astyanax fasciatus mexicanus</name>
    <dbReference type="NCBI Taxonomy" id="7994"/>
    <lineage>
        <taxon>Eukaryota</taxon>
        <taxon>Metazoa</taxon>
        <taxon>Chordata</taxon>
        <taxon>Craniata</taxon>
        <taxon>Vertebrata</taxon>
        <taxon>Euteleostomi</taxon>
        <taxon>Actinopterygii</taxon>
        <taxon>Neopterygii</taxon>
        <taxon>Teleostei</taxon>
        <taxon>Ostariophysi</taxon>
        <taxon>Characiformes</taxon>
        <taxon>Characoidei</taxon>
        <taxon>Acestrorhamphidae</taxon>
        <taxon>Acestrorhamphinae</taxon>
        <taxon>Astyanax</taxon>
    </lineage>
</organism>